<dbReference type="CDD" id="cd01038">
    <property type="entry name" value="Endonuclease_DUF559"/>
    <property type="match status" value="1"/>
</dbReference>
<dbReference type="InterPro" id="IPR011335">
    <property type="entry name" value="Restrct_endonuc-II-like"/>
</dbReference>
<feature type="domain" description="DUF559" evidence="1">
    <location>
        <begin position="10"/>
        <end position="110"/>
    </location>
</feature>
<reference evidence="2" key="1">
    <citation type="submission" date="2022-04" db="EMBL/GenBank/DDBJ databases">
        <title>Tomato heritable bacteria conferring resistance against bacterial wilt.</title>
        <authorList>
            <person name="Yin J."/>
        </authorList>
    </citation>
    <scope>NUCLEOTIDE SEQUENCE</scope>
    <source>
        <strain evidence="2">Cra20</strain>
    </source>
</reference>
<dbReference type="SUPFAM" id="SSF52980">
    <property type="entry name" value="Restriction endonuclease-like"/>
    <property type="match status" value="1"/>
</dbReference>
<protein>
    <submittedName>
        <fullName evidence="2">DUF559 domain-containing protein</fullName>
    </submittedName>
</protein>
<proteinExistence type="predicted"/>
<dbReference type="InterPro" id="IPR007569">
    <property type="entry name" value="DUF559"/>
</dbReference>
<dbReference type="PANTHER" id="PTHR38590">
    <property type="entry name" value="BLL0828 PROTEIN"/>
    <property type="match status" value="1"/>
</dbReference>
<dbReference type="Pfam" id="PF04480">
    <property type="entry name" value="DUF559"/>
    <property type="match status" value="1"/>
</dbReference>
<comment type="caution">
    <text evidence="2">The sequence shown here is derived from an EMBL/GenBank/DDBJ whole genome shotgun (WGS) entry which is preliminary data.</text>
</comment>
<dbReference type="PANTHER" id="PTHR38590:SF1">
    <property type="entry name" value="BLL0828 PROTEIN"/>
    <property type="match status" value="1"/>
</dbReference>
<evidence type="ECO:0000259" key="1">
    <source>
        <dbReference type="Pfam" id="PF04480"/>
    </source>
</evidence>
<gene>
    <name evidence="2" type="ORF">MZO42_16655</name>
</gene>
<evidence type="ECO:0000313" key="2">
    <source>
        <dbReference type="EMBL" id="MDT8760334.1"/>
    </source>
</evidence>
<dbReference type="EMBL" id="JALMLT010000004">
    <property type="protein sequence ID" value="MDT8760334.1"/>
    <property type="molecule type" value="Genomic_DNA"/>
</dbReference>
<name>A0ABU3N730_9SPHN</name>
<organism evidence="2">
    <name type="scientific">Sphingomonas psychrotolerans</name>
    <dbReference type="NCBI Taxonomy" id="1327635"/>
    <lineage>
        <taxon>Bacteria</taxon>
        <taxon>Pseudomonadati</taxon>
        <taxon>Pseudomonadota</taxon>
        <taxon>Alphaproteobacteria</taxon>
        <taxon>Sphingomonadales</taxon>
        <taxon>Sphingomonadaceae</taxon>
        <taxon>Sphingomonas</taxon>
    </lineage>
</organism>
<dbReference type="Gene3D" id="3.40.960.10">
    <property type="entry name" value="VSR Endonuclease"/>
    <property type="match status" value="1"/>
</dbReference>
<dbReference type="InterPro" id="IPR047216">
    <property type="entry name" value="Endonuclease_DUF559_bact"/>
</dbReference>
<accession>A0ABU3N730</accession>
<sequence>MPQTDRLLLARAKEMRANPTPTEAVMWRILRAKQFENVKFARQVVIAPYIADFVARSRKLIVEIDGDTHALCEAKDGRRTAWLERQGYRVIRFTNYEVGGNIDGVAQAIGGALAALPLSQPSPRRGEDIIGQSF</sequence>